<dbReference type="PROSITE" id="PS00028">
    <property type="entry name" value="ZINC_FINGER_C2H2_1"/>
    <property type="match status" value="6"/>
</dbReference>
<feature type="region of interest" description="Disordered" evidence="2">
    <location>
        <begin position="3751"/>
        <end position="3844"/>
    </location>
</feature>
<feature type="compositionally biased region" description="Basic and acidic residues" evidence="2">
    <location>
        <begin position="59"/>
        <end position="68"/>
    </location>
</feature>
<feature type="domain" description="C2H2-type" evidence="3">
    <location>
        <begin position="3282"/>
        <end position="3310"/>
    </location>
</feature>
<dbReference type="InterPro" id="IPR036236">
    <property type="entry name" value="Znf_C2H2_sf"/>
</dbReference>
<feature type="compositionally biased region" description="Low complexity" evidence="2">
    <location>
        <begin position="1189"/>
        <end position="1210"/>
    </location>
</feature>
<sequence length="3872" mass="435199">MTRETKPAYPINANSPSSKDDSAFEQFGNKNSADSTPSGASENCDSAFISDKASLLNGRESHSQREAVIRPQQAGKIDFKSLHSRPKYSSDATWTNGKSSPLSPTGKNRGKDKNKRSGKGDRNQHQLYRLSISSSRSNPTIGIAYPQQKVTPPKKLDVSQGPIQGHYRFNVSNLAEREGEVHQEDRNFNRSHPEPSSSLTSTSYTSQTAPASRIPQGLKIQSGNLHDTANSSGQLHYLEFQPNGNTWQPTDKHFTGTSGYVISNQKVCSFQEGNRSDYGNVSFQYPFSSLQEQIGNNFLNNGSNQDFVDATLAANQVAHNSYSFQSSSREGPEDQQGNGSHNTVLPDNRTYGITSQQAPFLHTQQGVQHSPTPPCYTGRNDHVSDHNGAILSTGAFSSSGATEKKQSTFQENQSAFNPSEFSLHGNSIPALINKRQQPSKDFVHSQRLLTPGSTLRRNIPQTSLNKVHFPGKVYSSGNTGAVPFDKNLLRIPQTWDAGNSHFSPLDQSTVSYPNAPGNGGLYQCQPNEQRQVLKNPRMPWQQSLNTPSTMNQNCIELPRHIGGQKPYPLNNSDWQNNNIMTKIPPSYHAKKHLVVEGSPAQRADMTRRNYSSNNEILYDSAKDTNDSRTKNISYGISQPIQHSRNNSNQTVPLSGKPFVPETSYESPLPSPVTNPVSSSTCSSLSPMSSSPANADENQVPHTLTSSPYFRQPCHPAEKPYTMSDCIGSGLFLYPNSETTKTYNYITEPSKDEHTLKSLPETQYQKLANETSKGCLENFESEPPPPYSSHHFLASSLSSANLDQLDVLLTCKQCDQNFGNLSSFLEHRQYCNLNSTVQTEIKDSSHGGDVRKSNQTLTGISITKAQTELNSRLTGFSKDYLLESDAKAEAKEDPIKGNVLHNAMAHLMPLTACDTLDMDEAKLDSLIIEALNGLEFQADNPEIDSTFIDVFVDDDFTSAKTFSNSQKVKDSKETKKWIVEQKQAHHNPVSLRFEEKYETDAIKEINKTDTNETDQGHIDCSDMKTYESQQEKKIKNNPQDFAIIETTKSRKAGFKDSKKKKAHSGTWSKELIHKIVQQKNKLHKLHVKSNKNVQLSLVTERLFPPQKTHPFGEYDYISDSDEELANSLPQSIPNGRMKYSFNRDIQGRGTRTKVKEPIWRMGEATRFQLQSKDLRNTNKEISNRIRRRNSQSSNSSDQSTSISSETGSSPKSTERTDSENEQDCVLRCKRFNTPSQNNTERNLIKPLLRENQPEMVNLNKATKRFGSAKFLLASSKAYQKTNEIHYDEKETLQQTTDSINKNTSKTHGSPGLKNTEEDSISTYQEEMEASTLSRDSYTSKSMLKIDTPPQQHSSFNVTNTNYQEKQLDAMSCEISPAFCDDRFKYLNNELSNGSKDFLTSVPCFNGDSSVATVPQQTDKSYVGECHHYPHNKTVHNLCKNDIFSKNQNSASIDNKPIYVNQNNNVHPFENNCSELASYPSDNNGNKVTEGLSFDSSSIFSELPISDFETTLYSDATTSKDNYIEFNQTSKSNNFEQFPEFLQEKSWDLIGGISISSDNVTPFPVQENEATEKYVEDIPETSEQITTLSDYNVAFINNISEDELEIKRLVTELESQLQTSKVLNDTSSKSLPKDEINQELTEPTLTLTEAVNPTERCQNNGFFNELSNNVYNPKHATPQLQDSQPLAKVDRSCENLKNSWTSSIQFDSFPSDIECHKQTSILNDLCMTEGLGSLGNKHSPSADISDECLPLNLSSPITCPTYPPHELLKQTLVVDKAQVSKNIENNIIHEIETLQKVSKNLAAKKQKAEDRYDDPPQLEPVVNRSVTEIESEFNLQDDSTPVLNIADTPSHKNSKAEEKLCEQQLLVTSIQTTVDTENNKKQLNMHNKGLQDNKLKDFIPFDMPVLEKEENSISDESLISKESPENPLQQLQLFVARTAKNNEEDMLMPCFPMLLATSTISDSKTEEETHVLSTVESAFTSIGESEKNSNVEEHKKLLQLSESTTKLIEVDEASSNCHKILEFLSNEAQCKDKEENHKRFPQLSVVKVGTDGLMNDSSSLQQTTEKQKSDVQVTNNGEVNNYGEIEDDKKLSYLIKNGKPSSTCKEFDNEIYTCNKMTCMLFDVQKYSSEAGSMETGTLETKMVQLSQQNNNGTKSEDSVFSTSVNNQQHMDILQETELFLGTDNTKEHSLLGKDKCDSLVISDKSSTHFNSTPNNNEVLCNTNNEYETHVRSIPTEHSVLSFDLLSHASLKEAMSPQKLLYTPSDDGLSLVERKLLCKNTEKCQNEQVVAKNLMTEMDIQLYLQKEKTLNLESSQKLVEKKVLEPVIEGNITPCFCSEVVCVHYKGQQDSVTDLILGCQSTPTHTTYPIYNAENTNYLTLQNEIFPAGLQTPVRSTMSNHQEETNNWNNIHDRSNIEHVFSNKDDMPSTTQCDPLVIVDQGFTEDNNQKTAEKEAAPLVAALHNTDVENKVSTDESNNRCTNDMHSVIDGVLRILEGDKSKEILQSIGISSKSSPKEKKPFGSSLTCDICSVSFRSKPGLTRHKAVKHNGSLASQRDVISVKPLNVENTACEWNDTNDSQHNLDTTSQNIIADLLNSDSNLQSQILIPDEEQRPVTAKDSDNTLISDSVNKNKMNGKDKKRKRKCSNKSTNSQIPSDDDLNILKTNILKAIGQSNSFNSSDMCLGQSLHKTVAHTEINSQNMRTQTYSSAISVDDDEKLVSDVLDMEMNGENLLPEQTWTKDLNIHNKHIVNDCKTQPVETMMSNDQDLSTREKEHAMGMSQMQKEVELSHMPKETVTDFHIFFDDDNSFSQLFPRDDHFIRRKCTRVYGKRNKRQTPPFESDFKHTDVTEQCRTPQVNYSNDYGNISLESAIEDSHFSNQNEPLARYELLSPSKEICEVDESKMLSFLCQNQENKDVALIDRAENEKESGLSPHITFYKQSVESSDVSVEMSPETRESQTLDILNCNASDDTGIPDVPTIDMKMLSTKFDMRELSFFTACGDDSDQSDFETTDINQMPEKHKSNGKNKASYKKQAKNNNNTKMKSKDKQYKCKVCFQWFLTLGELDFHKLTHNPSPPPTCYMCVQRKFSSREQLRDHLKDKHAKNKAGLWICGMCLKEISDVWMYNEHLREHATQFARKGQAQKSVMGIPGCFGGDSMVRTFLSTFIYRTPSTLSKISEADDKDLLNKKQDPKEQKGEEEAIAEQEPENFMHIEPPAPIQQVKMSVSPSMDNSQKGDIISKNSTMHPHCKDPSRDCHHCGKQFPKPFKLQRHLVVHSLQKIYLCHKCPKSYQEAQELRNHLNSEHELTEKSEIKHTTLYACELCADVMHVIKKSFICSTCNYTFSKKEQYDRHMEKHLIGGSMTFKFRGVSRPAISGNELKMKIKDSPAYNGMPPSKKLKTSTYSPTCGDVESIGHNDLLQCPKLSPGVIFDEMIEQNLRNQQDSTVKMEEILMDAPLLQAEGREEQIIGNIEDCLLYPKICEERISEKEDDSITGETEQSVCFPESNNEYSNIIDLQTDDPPEYRRHKPTEIKASLINEEDDIALLLTEDPVEFLTSGKTMPSSNDTPELQSLLLKSLEDNKEEKSLPTDENKTVLPPYEKSLMTDLETSGKSLRKNKSVSQFTETSVTESHIEELPKIFTPKLKPGGSFSRDNGACKETYASQTKTAKKDPAVHLSKNNTGFKILDKMSGAICQKLHQRKRKDHNISFHKGNTASQENLVKKKKTTKVAAAGKSESSVNVKKSEWTTGFVDTKDETPGLRPPYKSVNGGIGSQFKKSVLDTHNRKKLNSQSMNGEYNGRRTKNKSKHQFSPKSSALSSNSPTNKRKIGPNTKLSEPSNYRTAESQNHLLSQLFGQKLTSFKIPLRRDVTE</sequence>
<feature type="domain" description="C2H2-type" evidence="3">
    <location>
        <begin position="3050"/>
        <end position="3077"/>
    </location>
</feature>
<protein>
    <recommendedName>
        <fullName evidence="3">C2H2-type domain-containing protein</fullName>
    </recommendedName>
</protein>
<keyword evidence="5" id="KW-1185">Reference proteome</keyword>
<feature type="compositionally biased region" description="Polar residues" evidence="2">
    <location>
        <begin position="1291"/>
        <end position="1306"/>
    </location>
</feature>
<feature type="region of interest" description="Disordered" evidence="2">
    <location>
        <begin position="2607"/>
        <end position="2656"/>
    </location>
</feature>
<evidence type="ECO:0000259" key="3">
    <source>
        <dbReference type="PROSITE" id="PS50157"/>
    </source>
</evidence>
<feature type="region of interest" description="Disordered" evidence="2">
    <location>
        <begin position="3008"/>
        <end position="3043"/>
    </location>
</feature>
<feature type="compositionally biased region" description="Polar residues" evidence="2">
    <location>
        <begin position="394"/>
        <end position="407"/>
    </location>
</feature>
<accession>A0AAV7AMJ1</accession>
<feature type="domain" description="C2H2-type" evidence="3">
    <location>
        <begin position="3254"/>
        <end position="3281"/>
    </location>
</feature>
<feature type="compositionally biased region" description="Basic residues" evidence="2">
    <location>
        <begin position="108"/>
        <end position="117"/>
    </location>
</feature>
<feature type="compositionally biased region" description="Polar residues" evidence="2">
    <location>
        <begin position="28"/>
        <end position="44"/>
    </location>
</feature>
<feature type="region of interest" description="Disordered" evidence="2">
    <location>
        <begin position="1291"/>
        <end position="1316"/>
    </location>
</feature>
<feature type="compositionally biased region" description="Polar residues" evidence="2">
    <location>
        <begin position="90"/>
        <end position="106"/>
    </location>
</feature>
<feature type="compositionally biased region" description="Basic and acidic residues" evidence="2">
    <location>
        <begin position="2609"/>
        <end position="2620"/>
    </location>
</feature>
<feature type="region of interest" description="Disordered" evidence="2">
    <location>
        <begin position="1"/>
        <end position="161"/>
    </location>
</feature>
<gene>
    <name evidence="4" type="ORF">GDO81_015719</name>
</gene>
<feature type="region of interest" description="Disordered" evidence="2">
    <location>
        <begin position="598"/>
        <end position="710"/>
    </location>
</feature>
<dbReference type="EMBL" id="WNYA01000007">
    <property type="protein sequence ID" value="KAG8562542.1"/>
    <property type="molecule type" value="Genomic_DNA"/>
</dbReference>
<dbReference type="Proteomes" id="UP000824782">
    <property type="component" value="Unassembled WGS sequence"/>
</dbReference>
<reference evidence="4" key="1">
    <citation type="thesis" date="2020" institute="ProQuest LLC" country="789 East Eisenhower Parkway, Ann Arbor, MI, USA">
        <title>Comparative Genomics and Chromosome Evolution.</title>
        <authorList>
            <person name="Mudd A.B."/>
        </authorList>
    </citation>
    <scope>NUCLEOTIDE SEQUENCE</scope>
    <source>
        <strain evidence="4">237g6f4</strain>
        <tissue evidence="4">Blood</tissue>
    </source>
</reference>
<feature type="region of interest" description="Disordered" evidence="2">
    <location>
        <begin position="1168"/>
        <end position="1221"/>
    </location>
</feature>
<dbReference type="PROSITE" id="PS50157">
    <property type="entry name" value="ZINC_FINGER_C2H2_2"/>
    <property type="match status" value="5"/>
</dbReference>
<feature type="region of interest" description="Disordered" evidence="2">
    <location>
        <begin position="362"/>
        <end position="407"/>
    </location>
</feature>
<dbReference type="SMART" id="SM00355">
    <property type="entry name" value="ZnF_C2H2"/>
    <property type="match status" value="8"/>
</dbReference>
<feature type="compositionally biased region" description="Basic residues" evidence="2">
    <location>
        <begin position="3801"/>
        <end position="3811"/>
    </location>
</feature>
<feature type="compositionally biased region" description="Low complexity" evidence="2">
    <location>
        <begin position="196"/>
        <end position="208"/>
    </location>
</feature>
<dbReference type="InterPro" id="IPR013087">
    <property type="entry name" value="Znf_C2H2_type"/>
</dbReference>
<feature type="domain" description="C2H2-type" evidence="3">
    <location>
        <begin position="2524"/>
        <end position="2552"/>
    </location>
</feature>
<keyword evidence="1" id="KW-0863">Zinc-finger</keyword>
<feature type="domain" description="C2H2-type" evidence="3">
    <location>
        <begin position="3335"/>
        <end position="3357"/>
    </location>
</feature>
<dbReference type="GO" id="GO:0008270">
    <property type="term" value="F:zinc ion binding"/>
    <property type="evidence" value="ECO:0007669"/>
    <property type="project" value="UniProtKB-KW"/>
</dbReference>
<feature type="compositionally biased region" description="Low complexity" evidence="2">
    <location>
        <begin position="671"/>
        <end position="691"/>
    </location>
</feature>
<feature type="compositionally biased region" description="Basic residues" evidence="2">
    <location>
        <begin position="3023"/>
        <end position="3035"/>
    </location>
</feature>
<feature type="compositionally biased region" description="Low complexity" evidence="2">
    <location>
        <begin position="3812"/>
        <end position="3822"/>
    </location>
</feature>
<name>A0AAV7AMJ1_ENGPU</name>
<keyword evidence="1" id="KW-0479">Metal-binding</keyword>
<evidence type="ECO:0000313" key="4">
    <source>
        <dbReference type="EMBL" id="KAG8562542.1"/>
    </source>
</evidence>
<dbReference type="PANTHER" id="PTHR21465">
    <property type="entry name" value="ZINC FINGER PROTEIN 469"/>
    <property type="match status" value="1"/>
</dbReference>
<feature type="compositionally biased region" description="Polar residues" evidence="2">
    <location>
        <begin position="131"/>
        <end position="140"/>
    </location>
</feature>
<feature type="compositionally biased region" description="Basic and acidic residues" evidence="2">
    <location>
        <begin position="3179"/>
        <end position="3199"/>
    </location>
</feature>
<dbReference type="InterPro" id="IPR039270">
    <property type="entry name" value="ZNF469"/>
</dbReference>
<organism evidence="4 5">
    <name type="scientific">Engystomops pustulosus</name>
    <name type="common">Tungara frog</name>
    <name type="synonym">Physalaemus pustulosus</name>
    <dbReference type="NCBI Taxonomy" id="76066"/>
    <lineage>
        <taxon>Eukaryota</taxon>
        <taxon>Metazoa</taxon>
        <taxon>Chordata</taxon>
        <taxon>Craniata</taxon>
        <taxon>Vertebrata</taxon>
        <taxon>Euteleostomi</taxon>
        <taxon>Amphibia</taxon>
        <taxon>Batrachia</taxon>
        <taxon>Anura</taxon>
        <taxon>Neobatrachia</taxon>
        <taxon>Hyloidea</taxon>
        <taxon>Leptodactylidae</taxon>
        <taxon>Leiuperinae</taxon>
        <taxon>Engystomops</taxon>
    </lineage>
</organism>
<evidence type="ECO:0000313" key="5">
    <source>
        <dbReference type="Proteomes" id="UP000824782"/>
    </source>
</evidence>
<dbReference type="PANTHER" id="PTHR21465:SF2">
    <property type="entry name" value="ZINC FINGER PROTEIN 469"/>
    <property type="match status" value="1"/>
</dbReference>
<feature type="region of interest" description="Disordered" evidence="2">
    <location>
        <begin position="3179"/>
        <end position="3206"/>
    </location>
</feature>
<feature type="compositionally biased region" description="Polar residues" evidence="2">
    <location>
        <begin position="695"/>
        <end position="708"/>
    </location>
</feature>
<feature type="compositionally biased region" description="Basic and acidic residues" evidence="2">
    <location>
        <begin position="177"/>
        <end position="193"/>
    </location>
</feature>
<comment type="caution">
    <text evidence="4">The sequence shown here is derived from an EMBL/GenBank/DDBJ whole genome shotgun (WGS) entry which is preliminary data.</text>
</comment>
<evidence type="ECO:0000256" key="2">
    <source>
        <dbReference type="SAM" id="MobiDB-lite"/>
    </source>
</evidence>
<dbReference type="Gene3D" id="3.30.160.60">
    <property type="entry name" value="Classic Zinc Finger"/>
    <property type="match status" value="2"/>
</dbReference>
<feature type="region of interest" description="Disordered" evidence="2">
    <location>
        <begin position="321"/>
        <end position="350"/>
    </location>
</feature>
<feature type="compositionally biased region" description="Basic and acidic residues" evidence="2">
    <location>
        <begin position="620"/>
        <end position="629"/>
    </location>
</feature>
<evidence type="ECO:0000256" key="1">
    <source>
        <dbReference type="PROSITE-ProRule" id="PRU00042"/>
    </source>
</evidence>
<dbReference type="EMBL" id="WNYA01000007">
    <property type="protein sequence ID" value="KAG8562543.1"/>
    <property type="molecule type" value="Genomic_DNA"/>
</dbReference>
<feature type="compositionally biased region" description="Polar residues" evidence="2">
    <location>
        <begin position="3833"/>
        <end position="3844"/>
    </location>
</feature>
<feature type="compositionally biased region" description="Polar residues" evidence="2">
    <location>
        <begin position="630"/>
        <end position="652"/>
    </location>
</feature>
<feature type="region of interest" description="Disordered" evidence="2">
    <location>
        <begin position="177"/>
        <end position="212"/>
    </location>
</feature>
<keyword evidence="1" id="KW-0862">Zinc</keyword>
<feature type="compositionally biased region" description="Basic and acidic residues" evidence="2">
    <location>
        <begin position="1171"/>
        <end position="1182"/>
    </location>
</feature>
<proteinExistence type="predicted"/>
<dbReference type="SUPFAM" id="SSF57667">
    <property type="entry name" value="beta-beta-alpha zinc fingers"/>
    <property type="match status" value="2"/>
</dbReference>